<dbReference type="GO" id="GO:0005739">
    <property type="term" value="C:mitochondrion"/>
    <property type="evidence" value="ECO:0007669"/>
    <property type="project" value="TreeGrafter"/>
</dbReference>
<accession>A0A4S2N3T7</accession>
<dbReference type="InterPro" id="IPR050324">
    <property type="entry name" value="CDP-alcohol_PTase-I"/>
</dbReference>
<dbReference type="AlphaFoldDB" id="A0A4S2N3T7"/>
<dbReference type="SUPFAM" id="SSF56784">
    <property type="entry name" value="HAD-like"/>
    <property type="match status" value="1"/>
</dbReference>
<proteinExistence type="predicted"/>
<dbReference type="EMBL" id="ML220113">
    <property type="protein sequence ID" value="TGZ83922.1"/>
    <property type="molecule type" value="Genomic_DNA"/>
</dbReference>
<dbReference type="OrthoDB" id="10251048at2759"/>
<protein>
    <submittedName>
        <fullName evidence="1">HAD-superfamily hydrolase</fullName>
    </submittedName>
</protein>
<dbReference type="GO" id="GO:0016787">
    <property type="term" value="F:hydrolase activity"/>
    <property type="evidence" value="ECO:0007669"/>
    <property type="project" value="UniProtKB-KW"/>
</dbReference>
<dbReference type="Gene3D" id="3.40.50.1000">
    <property type="entry name" value="HAD superfamily/HAD-like"/>
    <property type="match status" value="2"/>
</dbReference>
<dbReference type="Pfam" id="PF13242">
    <property type="entry name" value="Hydrolase_like"/>
    <property type="match status" value="1"/>
</dbReference>
<reference evidence="1 2" key="1">
    <citation type="submission" date="2019-04" db="EMBL/GenBank/DDBJ databases">
        <title>Comparative genomics and transcriptomics to analyze fruiting body development in filamentous ascomycetes.</title>
        <authorList>
            <consortium name="DOE Joint Genome Institute"/>
            <person name="Lutkenhaus R."/>
            <person name="Traeger S."/>
            <person name="Breuer J."/>
            <person name="Kuo A."/>
            <person name="Lipzen A."/>
            <person name="Pangilinan J."/>
            <person name="Dilworth D."/>
            <person name="Sandor L."/>
            <person name="Poggeler S."/>
            <person name="Barry K."/>
            <person name="Grigoriev I.V."/>
            <person name="Nowrousian M."/>
        </authorList>
    </citation>
    <scope>NUCLEOTIDE SEQUENCE [LARGE SCALE GENOMIC DNA]</scope>
    <source>
        <strain evidence="1 2">CBS 389.68</strain>
    </source>
</reference>
<dbReference type="FunCoup" id="A0A4S2N3T7">
    <property type="interactions" value="249"/>
</dbReference>
<name>A0A4S2N3T7_9PEZI</name>
<dbReference type="Proteomes" id="UP000298138">
    <property type="component" value="Unassembled WGS sequence"/>
</dbReference>
<dbReference type="InterPro" id="IPR006357">
    <property type="entry name" value="HAD-SF_hydro_IIA"/>
</dbReference>
<dbReference type="GO" id="GO:0046474">
    <property type="term" value="P:glycerophospholipid biosynthetic process"/>
    <property type="evidence" value="ECO:0007669"/>
    <property type="project" value="TreeGrafter"/>
</dbReference>
<gene>
    <name evidence="1" type="ORF">EX30DRAFT_94543</name>
</gene>
<dbReference type="InterPro" id="IPR006353">
    <property type="entry name" value="HAD-SF_hydro_IIA_CECR5"/>
</dbReference>
<dbReference type="STRING" id="341454.A0A4S2N3T7"/>
<dbReference type="PANTHER" id="PTHR14269:SF57">
    <property type="entry name" value="SUPERFAMILY HYDROLASE, PUTATIVE (AFU_ORTHOLOGUE AFUA_2G02580)-RELATED"/>
    <property type="match status" value="1"/>
</dbReference>
<sequence>MSVRLLRPTTLPLHHPSSLLPILSIRCLQHSSTTPPAKPSHKPFAFAFDIDGVLLHGSTPIPGASQTLHTLNRLSIPYLLLTNGGGLSESKRVSDLSTLLSTNLSVSQFVQSHTPFQLLRSSHSTILVVGGTRDNCRQVARDYGFENVLIPGDIFASHPGVAPFSNIDIYKDFVLPSAGSEKDGVKGTKVDAVFVFNDPRDWALDIQVIVDVLLSEDGVLGTRRRPEVVKKLGHVPVYFSNPDLWWANEYEHPRLGQGGFRAALEGVWNAIAGENLKAETIGKPHPKTYEYAEDVLIRWAGGEGGKGGLERVYMVGDNPASDVAGANGFISKRGVEWISCLVKTGVYRPGDDDGNAKMVVENVKEAVGTVLKREGMDQS</sequence>
<evidence type="ECO:0000313" key="1">
    <source>
        <dbReference type="EMBL" id="TGZ83922.1"/>
    </source>
</evidence>
<keyword evidence="2" id="KW-1185">Reference proteome</keyword>
<organism evidence="1 2">
    <name type="scientific">Ascodesmis nigricans</name>
    <dbReference type="NCBI Taxonomy" id="341454"/>
    <lineage>
        <taxon>Eukaryota</taxon>
        <taxon>Fungi</taxon>
        <taxon>Dikarya</taxon>
        <taxon>Ascomycota</taxon>
        <taxon>Pezizomycotina</taxon>
        <taxon>Pezizomycetes</taxon>
        <taxon>Pezizales</taxon>
        <taxon>Ascodesmidaceae</taxon>
        <taxon>Ascodesmis</taxon>
    </lineage>
</organism>
<evidence type="ECO:0000313" key="2">
    <source>
        <dbReference type="Proteomes" id="UP000298138"/>
    </source>
</evidence>
<keyword evidence="1" id="KW-0378">Hydrolase</keyword>
<dbReference type="InParanoid" id="A0A4S2N3T7"/>
<dbReference type="NCBIfam" id="TIGR01460">
    <property type="entry name" value="HAD-SF-IIA"/>
    <property type="match status" value="1"/>
</dbReference>
<dbReference type="NCBIfam" id="TIGR01456">
    <property type="entry name" value="CECR5"/>
    <property type="match status" value="1"/>
</dbReference>
<dbReference type="Pfam" id="PF13344">
    <property type="entry name" value="Hydrolase_6"/>
    <property type="match status" value="1"/>
</dbReference>
<dbReference type="InterPro" id="IPR023214">
    <property type="entry name" value="HAD_sf"/>
</dbReference>
<dbReference type="InterPro" id="IPR036412">
    <property type="entry name" value="HAD-like_sf"/>
</dbReference>
<dbReference type="PANTHER" id="PTHR14269">
    <property type="entry name" value="CDP-DIACYLGLYCEROL--GLYCEROL-3-PHOSPHATE 3-PHOSPHATIDYLTRANSFERASE-RELATED"/>
    <property type="match status" value="1"/>
</dbReference>